<evidence type="ECO:0000256" key="1">
    <source>
        <dbReference type="ARBA" id="ARBA00004651"/>
    </source>
</evidence>
<dbReference type="PANTHER" id="PTHR21716">
    <property type="entry name" value="TRANSMEMBRANE PROTEIN"/>
    <property type="match status" value="1"/>
</dbReference>
<protein>
    <submittedName>
        <fullName evidence="10">AI-2E family transporter</fullName>
    </submittedName>
</protein>
<proteinExistence type="inferred from homology"/>
<evidence type="ECO:0000313" key="11">
    <source>
        <dbReference type="Proteomes" id="UP001501842"/>
    </source>
</evidence>
<feature type="transmembrane region" description="Helical" evidence="9">
    <location>
        <begin position="100"/>
        <end position="118"/>
    </location>
</feature>
<keyword evidence="3" id="KW-0813">Transport</keyword>
<sequence length="408" mass="43672">MQEKTPPPDAVPDEPAAEPGQVEVVPRPAGESAPDGPFHPDPITDMEQRRREAGVTDQLPFGLLGRPLGRFNPFSLGFTGALGVIVALLLFEAVQSAKHVLLLILVSLFLAVGLNPAVERLVRVGLSRGKSVGLVFLAVLLFFTAFGWALVPPIVTEISHFAGEIPTYLTQLQNNRQIAEWDTKYKLLEKAQEKLSESDFQKNVADWALSVGKGTLSAIFNTFTVLILTLYFLAGLPQIKMFFYRFTPRSRRARVALLGDEILDQIGNYVGGAFTVATIAGISAYLFLAIAGVPYAAALSLIVALTGLIPMVGATIGGVLVTIVGFLTGLPEGIACAVFFVVYQQLENYLISPRIMERSVDVQPAVTVVAALIGGALMGVIGALLAIPTAAAISLIIREVVLPRQDAK</sequence>
<evidence type="ECO:0000256" key="9">
    <source>
        <dbReference type="SAM" id="Phobius"/>
    </source>
</evidence>
<feature type="compositionally biased region" description="Pro residues" evidence="8">
    <location>
        <begin position="1"/>
        <end position="10"/>
    </location>
</feature>
<evidence type="ECO:0000256" key="8">
    <source>
        <dbReference type="SAM" id="MobiDB-lite"/>
    </source>
</evidence>
<dbReference type="Pfam" id="PF01594">
    <property type="entry name" value="AI-2E_transport"/>
    <property type="match status" value="1"/>
</dbReference>
<dbReference type="RefSeq" id="WP_344449144.1">
    <property type="nucleotide sequence ID" value="NZ_BAAATZ010000004.1"/>
</dbReference>
<evidence type="ECO:0000256" key="4">
    <source>
        <dbReference type="ARBA" id="ARBA00022475"/>
    </source>
</evidence>
<comment type="subcellular location">
    <subcellularLocation>
        <location evidence="1">Cell membrane</location>
        <topology evidence="1">Multi-pass membrane protein</topology>
    </subcellularLocation>
</comment>
<evidence type="ECO:0000256" key="2">
    <source>
        <dbReference type="ARBA" id="ARBA00009773"/>
    </source>
</evidence>
<dbReference type="PANTHER" id="PTHR21716:SF53">
    <property type="entry name" value="PERMEASE PERM-RELATED"/>
    <property type="match status" value="1"/>
</dbReference>
<feature type="transmembrane region" description="Helical" evidence="9">
    <location>
        <begin position="364"/>
        <end position="397"/>
    </location>
</feature>
<organism evidence="10 11">
    <name type="scientific">Actinocorallia aurantiaca</name>
    <dbReference type="NCBI Taxonomy" id="46204"/>
    <lineage>
        <taxon>Bacteria</taxon>
        <taxon>Bacillati</taxon>
        <taxon>Actinomycetota</taxon>
        <taxon>Actinomycetes</taxon>
        <taxon>Streptosporangiales</taxon>
        <taxon>Thermomonosporaceae</taxon>
        <taxon>Actinocorallia</taxon>
    </lineage>
</organism>
<feature type="transmembrane region" description="Helical" evidence="9">
    <location>
        <begin position="218"/>
        <end position="246"/>
    </location>
</feature>
<name>A0ABN3U0X9_9ACTN</name>
<keyword evidence="7 9" id="KW-0472">Membrane</keyword>
<keyword evidence="5 9" id="KW-0812">Transmembrane</keyword>
<keyword evidence="6 9" id="KW-1133">Transmembrane helix</keyword>
<keyword evidence="4" id="KW-1003">Cell membrane</keyword>
<feature type="transmembrane region" description="Helical" evidence="9">
    <location>
        <begin position="74"/>
        <end position="94"/>
    </location>
</feature>
<gene>
    <name evidence="10" type="ORF">GCM10010439_11790</name>
</gene>
<accession>A0ABN3U0X9</accession>
<dbReference type="EMBL" id="BAAATZ010000004">
    <property type="protein sequence ID" value="GAA2721472.1"/>
    <property type="molecule type" value="Genomic_DNA"/>
</dbReference>
<feature type="transmembrane region" description="Helical" evidence="9">
    <location>
        <begin position="293"/>
        <end position="312"/>
    </location>
</feature>
<feature type="transmembrane region" description="Helical" evidence="9">
    <location>
        <begin position="266"/>
        <end position="287"/>
    </location>
</feature>
<evidence type="ECO:0000256" key="7">
    <source>
        <dbReference type="ARBA" id="ARBA00023136"/>
    </source>
</evidence>
<evidence type="ECO:0000313" key="10">
    <source>
        <dbReference type="EMBL" id="GAA2721472.1"/>
    </source>
</evidence>
<comment type="similarity">
    <text evidence="2">Belongs to the autoinducer-2 exporter (AI-2E) (TC 2.A.86) family.</text>
</comment>
<dbReference type="InterPro" id="IPR002549">
    <property type="entry name" value="AI-2E-like"/>
</dbReference>
<keyword evidence="11" id="KW-1185">Reference proteome</keyword>
<evidence type="ECO:0000256" key="5">
    <source>
        <dbReference type="ARBA" id="ARBA00022692"/>
    </source>
</evidence>
<comment type="caution">
    <text evidence="10">The sequence shown here is derived from an EMBL/GenBank/DDBJ whole genome shotgun (WGS) entry which is preliminary data.</text>
</comment>
<evidence type="ECO:0000256" key="6">
    <source>
        <dbReference type="ARBA" id="ARBA00022989"/>
    </source>
</evidence>
<evidence type="ECO:0000256" key="3">
    <source>
        <dbReference type="ARBA" id="ARBA00022448"/>
    </source>
</evidence>
<feature type="transmembrane region" description="Helical" evidence="9">
    <location>
        <begin position="319"/>
        <end position="344"/>
    </location>
</feature>
<feature type="region of interest" description="Disordered" evidence="8">
    <location>
        <begin position="1"/>
        <end position="44"/>
    </location>
</feature>
<dbReference type="Proteomes" id="UP001501842">
    <property type="component" value="Unassembled WGS sequence"/>
</dbReference>
<reference evidence="10 11" key="1">
    <citation type="journal article" date="2019" name="Int. J. Syst. Evol. Microbiol.">
        <title>The Global Catalogue of Microorganisms (GCM) 10K type strain sequencing project: providing services to taxonomists for standard genome sequencing and annotation.</title>
        <authorList>
            <consortium name="The Broad Institute Genomics Platform"/>
            <consortium name="The Broad Institute Genome Sequencing Center for Infectious Disease"/>
            <person name="Wu L."/>
            <person name="Ma J."/>
        </authorList>
    </citation>
    <scope>NUCLEOTIDE SEQUENCE [LARGE SCALE GENOMIC DNA]</scope>
    <source>
        <strain evidence="10 11">JCM 8201</strain>
    </source>
</reference>
<feature type="transmembrane region" description="Helical" evidence="9">
    <location>
        <begin position="130"/>
        <end position="151"/>
    </location>
</feature>